<evidence type="ECO:0000313" key="4">
    <source>
        <dbReference type="Proteomes" id="UP001169242"/>
    </source>
</evidence>
<keyword evidence="4" id="KW-1185">Reference proteome</keyword>
<dbReference type="Pfam" id="PF00929">
    <property type="entry name" value="RNase_T"/>
    <property type="match status" value="1"/>
</dbReference>
<dbReference type="InterPro" id="IPR036397">
    <property type="entry name" value="RNaseH_sf"/>
</dbReference>
<keyword evidence="1 3" id="KW-0269">Exonuclease</keyword>
<gene>
    <name evidence="3" type="ORF">PBV87_20310</name>
</gene>
<dbReference type="AlphaFoldDB" id="A0AA42J2Y1"/>
<dbReference type="InterPro" id="IPR013520">
    <property type="entry name" value="Ribonucl_H"/>
</dbReference>
<evidence type="ECO:0000313" key="3">
    <source>
        <dbReference type="EMBL" id="MDA3733820.1"/>
    </source>
</evidence>
<dbReference type="InterPro" id="IPR012337">
    <property type="entry name" value="RNaseH-like_sf"/>
</dbReference>
<protein>
    <submittedName>
        <fullName evidence="3">3'-5' exonuclease</fullName>
    </submittedName>
</protein>
<feature type="domain" description="Exonuclease" evidence="2">
    <location>
        <begin position="3"/>
        <end position="169"/>
    </location>
</feature>
<comment type="caution">
    <text evidence="3">The sequence shown here is derived from an EMBL/GenBank/DDBJ whole genome shotgun (WGS) entry which is preliminary data.</text>
</comment>
<dbReference type="Gene3D" id="3.30.420.10">
    <property type="entry name" value="Ribonuclease H-like superfamily/Ribonuclease H"/>
    <property type="match status" value="1"/>
</dbReference>
<reference evidence="3" key="1">
    <citation type="journal article" date="2023" name="Int. J. Syst. Evol. Microbiol.">
        <title>&lt;i&gt;Holtiella tumoricola&lt;/i&gt; gen. nov. sp. nov., isolated from a human clinical sample.</title>
        <authorList>
            <person name="Allen-Vercoe E."/>
            <person name="Daigneault M.C."/>
            <person name="Vancuren S.J."/>
            <person name="Cochrane K."/>
            <person name="O'Neal L.L."/>
            <person name="Sankaranarayanan K."/>
            <person name="Lawson P.A."/>
        </authorList>
    </citation>
    <scope>NUCLEOTIDE SEQUENCE</scope>
    <source>
        <strain evidence="3">CC70A</strain>
    </source>
</reference>
<dbReference type="GO" id="GO:0003887">
    <property type="term" value="F:DNA-directed DNA polymerase activity"/>
    <property type="evidence" value="ECO:0007669"/>
    <property type="project" value="InterPro"/>
</dbReference>
<dbReference type="PANTHER" id="PTHR30231:SF41">
    <property type="entry name" value="DNA POLYMERASE III SUBUNIT EPSILON"/>
    <property type="match status" value="1"/>
</dbReference>
<dbReference type="Proteomes" id="UP001169242">
    <property type="component" value="Unassembled WGS sequence"/>
</dbReference>
<dbReference type="EMBL" id="JAQIFT010000068">
    <property type="protein sequence ID" value="MDA3733820.1"/>
    <property type="molecule type" value="Genomic_DNA"/>
</dbReference>
<dbReference type="GO" id="GO:0005829">
    <property type="term" value="C:cytosol"/>
    <property type="evidence" value="ECO:0007669"/>
    <property type="project" value="TreeGrafter"/>
</dbReference>
<accession>A0AA42J2Y1</accession>
<keyword evidence="1 3" id="KW-0378">Hydrolase</keyword>
<organism evidence="3 4">
    <name type="scientific">Holtiella tumoricola</name>
    <dbReference type="NCBI Taxonomy" id="3018743"/>
    <lineage>
        <taxon>Bacteria</taxon>
        <taxon>Bacillati</taxon>
        <taxon>Bacillota</taxon>
        <taxon>Clostridia</taxon>
        <taxon>Lachnospirales</taxon>
        <taxon>Cellulosilyticaceae</taxon>
        <taxon>Holtiella</taxon>
    </lineage>
</organism>
<name>A0AA42J2Y1_9FIRM</name>
<dbReference type="GO" id="GO:0008408">
    <property type="term" value="F:3'-5' exonuclease activity"/>
    <property type="evidence" value="ECO:0007669"/>
    <property type="project" value="TreeGrafter"/>
</dbReference>
<dbReference type="SUPFAM" id="SSF53098">
    <property type="entry name" value="Ribonuclease H-like"/>
    <property type="match status" value="1"/>
</dbReference>
<dbReference type="GO" id="GO:0045004">
    <property type="term" value="P:DNA replication proofreading"/>
    <property type="evidence" value="ECO:0007669"/>
    <property type="project" value="TreeGrafter"/>
</dbReference>
<dbReference type="GO" id="GO:0003677">
    <property type="term" value="F:DNA binding"/>
    <property type="evidence" value="ECO:0007669"/>
    <property type="project" value="InterPro"/>
</dbReference>
<evidence type="ECO:0000256" key="1">
    <source>
        <dbReference type="ARBA" id="ARBA00022839"/>
    </source>
</evidence>
<dbReference type="CDD" id="cd06127">
    <property type="entry name" value="DEDDh"/>
    <property type="match status" value="1"/>
</dbReference>
<dbReference type="FunFam" id="3.30.420.10:FF:000045">
    <property type="entry name" value="3'-5' exonuclease DinG"/>
    <property type="match status" value="1"/>
</dbReference>
<sequence length="234" mass="26899">MKNYIVLDIETTGTKPLESDIIEIGAVYVENGQPKEKFSTLVKPNETISEYITSITGITNEMVEDARTIEEVMPEFINFCRDLPLVGHNIDLFDYRMLKVKAERLGLKFNYHTVDTLIISRQVLADLPSRKLGDLCNHYSIDLVNAHRAYDDAYATYELLRNLQEGFIDQAPHLFIPKVNDWKVPKHSPITAKQKNYLLNLCKTHKIALEKDIEAFSKSEASKMIDCILREYSK</sequence>
<keyword evidence="1 3" id="KW-0540">Nuclease</keyword>
<proteinExistence type="predicted"/>
<dbReference type="SMART" id="SM00479">
    <property type="entry name" value="EXOIII"/>
    <property type="match status" value="1"/>
</dbReference>
<dbReference type="InterPro" id="IPR006054">
    <property type="entry name" value="DnaQ"/>
</dbReference>
<evidence type="ECO:0000259" key="2">
    <source>
        <dbReference type="SMART" id="SM00479"/>
    </source>
</evidence>
<dbReference type="PANTHER" id="PTHR30231">
    <property type="entry name" value="DNA POLYMERASE III SUBUNIT EPSILON"/>
    <property type="match status" value="1"/>
</dbReference>
<dbReference type="NCBIfam" id="TIGR00573">
    <property type="entry name" value="dnaq"/>
    <property type="match status" value="1"/>
</dbReference>
<dbReference type="RefSeq" id="WP_271013526.1">
    <property type="nucleotide sequence ID" value="NZ_JAQIFT010000068.1"/>
</dbReference>